<dbReference type="PROSITE" id="PS01124">
    <property type="entry name" value="HTH_ARAC_FAMILY_2"/>
    <property type="match status" value="1"/>
</dbReference>
<gene>
    <name evidence="6" type="ORF">ISF6_2515</name>
</gene>
<dbReference type="PANTHER" id="PTHR47894:SF1">
    <property type="entry name" value="HTH-TYPE TRANSCRIPTIONAL REGULATOR VQSM"/>
    <property type="match status" value="1"/>
</dbReference>
<dbReference type="SUPFAM" id="SSF46689">
    <property type="entry name" value="Homeodomain-like"/>
    <property type="match status" value="1"/>
</dbReference>
<reference evidence="6 7" key="2">
    <citation type="journal article" date="2016" name="Science">
        <title>A bacterium that degrades and assimilates poly(ethylene terephthalate).</title>
        <authorList>
            <person name="Yoshida S."/>
            <person name="Hiraga K."/>
            <person name="Takehana T."/>
            <person name="Taniguchi I."/>
            <person name="Yamaji H."/>
            <person name="Maeda Y."/>
            <person name="Toyohara K."/>
            <person name="Miyamoto K."/>
            <person name="Kimura Y."/>
            <person name="Oda K."/>
        </authorList>
    </citation>
    <scope>NUCLEOTIDE SEQUENCE [LARGE SCALE GENOMIC DNA]</scope>
    <source>
        <strain evidence="7">NBRC 110686 / TISTR 2288 / 201-F6</strain>
    </source>
</reference>
<protein>
    <submittedName>
        <fullName evidence="6">Transcriptional regulator, AraC family</fullName>
    </submittedName>
</protein>
<comment type="caution">
    <text evidence="6">The sequence shown here is derived from an EMBL/GenBank/DDBJ whole genome shotgun (WGS) entry which is preliminary data.</text>
</comment>
<accession>A0A0K8P3C8</accession>
<evidence type="ECO:0000313" key="7">
    <source>
        <dbReference type="Proteomes" id="UP000037660"/>
    </source>
</evidence>
<organism evidence="6 7">
    <name type="scientific">Piscinibacter sakaiensis</name>
    <name type="common">Ideonella sakaiensis</name>
    <dbReference type="NCBI Taxonomy" id="1547922"/>
    <lineage>
        <taxon>Bacteria</taxon>
        <taxon>Pseudomonadati</taxon>
        <taxon>Pseudomonadota</taxon>
        <taxon>Betaproteobacteria</taxon>
        <taxon>Burkholderiales</taxon>
        <taxon>Sphaerotilaceae</taxon>
        <taxon>Piscinibacter</taxon>
    </lineage>
</organism>
<keyword evidence="7" id="KW-1185">Reference proteome</keyword>
<feature type="domain" description="HTH araC/xylS-type" evidence="5">
    <location>
        <begin position="241"/>
        <end position="339"/>
    </location>
</feature>
<evidence type="ECO:0000256" key="3">
    <source>
        <dbReference type="ARBA" id="ARBA00023163"/>
    </source>
</evidence>
<dbReference type="GO" id="GO:0003700">
    <property type="term" value="F:DNA-binding transcription factor activity"/>
    <property type="evidence" value="ECO:0007669"/>
    <property type="project" value="InterPro"/>
</dbReference>
<keyword evidence="1" id="KW-0805">Transcription regulation</keyword>
<keyword evidence="2" id="KW-0238">DNA-binding</keyword>
<dbReference type="GO" id="GO:0000976">
    <property type="term" value="F:transcription cis-regulatory region binding"/>
    <property type="evidence" value="ECO:0007669"/>
    <property type="project" value="TreeGrafter"/>
</dbReference>
<dbReference type="PANTHER" id="PTHR47894">
    <property type="entry name" value="HTH-TYPE TRANSCRIPTIONAL REGULATOR GADX"/>
    <property type="match status" value="1"/>
</dbReference>
<dbReference type="GO" id="GO:0005829">
    <property type="term" value="C:cytosol"/>
    <property type="evidence" value="ECO:0007669"/>
    <property type="project" value="TreeGrafter"/>
</dbReference>
<dbReference type="EMBL" id="BBYR01000037">
    <property type="protein sequence ID" value="GAP36675.1"/>
    <property type="molecule type" value="Genomic_DNA"/>
</dbReference>
<feature type="region of interest" description="Disordered" evidence="4">
    <location>
        <begin position="1"/>
        <end position="22"/>
    </location>
</feature>
<evidence type="ECO:0000259" key="5">
    <source>
        <dbReference type="PROSITE" id="PS01124"/>
    </source>
</evidence>
<dbReference type="Pfam" id="PF12833">
    <property type="entry name" value="HTH_18"/>
    <property type="match status" value="1"/>
</dbReference>
<proteinExistence type="predicted"/>
<dbReference type="InterPro" id="IPR018060">
    <property type="entry name" value="HTH_AraC"/>
</dbReference>
<dbReference type="AlphaFoldDB" id="A0A0K8P3C8"/>
<evidence type="ECO:0000256" key="1">
    <source>
        <dbReference type="ARBA" id="ARBA00023015"/>
    </source>
</evidence>
<evidence type="ECO:0000313" key="6">
    <source>
        <dbReference type="EMBL" id="GAP36675.1"/>
    </source>
</evidence>
<dbReference type="Pfam" id="PF12625">
    <property type="entry name" value="Arabinose_bd"/>
    <property type="match status" value="1"/>
</dbReference>
<evidence type="ECO:0000256" key="2">
    <source>
        <dbReference type="ARBA" id="ARBA00023125"/>
    </source>
</evidence>
<dbReference type="InterPro" id="IPR009057">
    <property type="entry name" value="Homeodomain-like_sf"/>
</dbReference>
<sequence>MSPRTPDSLPKAPARDGRAPLPRPLLDALQDAGVAPAALAQALGLDPAALEAGLDGAQADAFLVAAWQRVADPAFGLKAGRRLRPERFGLSGLAALASPTYGEALARKARYNRLVWGDAYALARQDADAVLTVQARDEARPYGPAKVDMELASVLAFGRQFADPAITPRALHLRRPRPAFAALYREVFGCPVHFGAPANALHLDPADLGRPMRSANPGAVPWLDGAAEAALQALGDDGLAARARRLAAQALPGGEPPLARIAAALGCSERTLQRRLADEGWTWRRLLDDTRRELATEALRDPRRPVTELAYLLGFVDANSFYRAFRRWTGRSPQAWRRGSAGGR</sequence>
<dbReference type="STRING" id="1547922.ISF6_2515"/>
<evidence type="ECO:0000256" key="4">
    <source>
        <dbReference type="SAM" id="MobiDB-lite"/>
    </source>
</evidence>
<reference evidence="7" key="1">
    <citation type="submission" date="2015-07" db="EMBL/GenBank/DDBJ databases">
        <title>Discovery of a poly(ethylene terephthalate assimilation.</title>
        <authorList>
            <person name="Yoshida S."/>
            <person name="Hiraga K."/>
            <person name="Takehana T."/>
            <person name="Taniguchi I."/>
            <person name="Yamaji H."/>
            <person name="Maeda Y."/>
            <person name="Toyohara K."/>
            <person name="Miyamoto K."/>
            <person name="Kimura Y."/>
            <person name="Oda K."/>
        </authorList>
    </citation>
    <scope>NUCLEOTIDE SEQUENCE [LARGE SCALE GENOMIC DNA]</scope>
    <source>
        <strain evidence="7">NBRC 110686 / TISTR 2288 / 201-F6</strain>
    </source>
</reference>
<dbReference type="InterPro" id="IPR032687">
    <property type="entry name" value="AraC-type_N"/>
</dbReference>
<dbReference type="Gene3D" id="1.10.10.60">
    <property type="entry name" value="Homeodomain-like"/>
    <property type="match status" value="1"/>
</dbReference>
<name>A0A0K8P3C8_PISS1</name>
<dbReference type="SMART" id="SM00342">
    <property type="entry name" value="HTH_ARAC"/>
    <property type="match status" value="1"/>
</dbReference>
<dbReference type="Proteomes" id="UP000037660">
    <property type="component" value="Unassembled WGS sequence"/>
</dbReference>
<keyword evidence="3" id="KW-0804">Transcription</keyword>